<keyword evidence="3" id="KW-1185">Reference proteome</keyword>
<organism evidence="2 3">
    <name type="scientific">Ornithinibacillus halotolerans</name>
    <dbReference type="NCBI Taxonomy" id="1274357"/>
    <lineage>
        <taxon>Bacteria</taxon>
        <taxon>Bacillati</taxon>
        <taxon>Bacillota</taxon>
        <taxon>Bacilli</taxon>
        <taxon>Bacillales</taxon>
        <taxon>Bacillaceae</taxon>
        <taxon>Ornithinibacillus</taxon>
    </lineage>
</organism>
<protein>
    <submittedName>
        <fullName evidence="2">Hydrolase</fullName>
    </submittedName>
</protein>
<evidence type="ECO:0000313" key="3">
    <source>
        <dbReference type="Proteomes" id="UP000613512"/>
    </source>
</evidence>
<reference evidence="2" key="1">
    <citation type="journal article" date="2014" name="Int. J. Syst. Evol. Microbiol.">
        <title>Complete genome sequence of Corynebacterium casei LMG S-19264T (=DSM 44701T), isolated from a smear-ripened cheese.</title>
        <authorList>
            <consortium name="US DOE Joint Genome Institute (JGI-PGF)"/>
            <person name="Walter F."/>
            <person name="Albersmeier A."/>
            <person name="Kalinowski J."/>
            <person name="Ruckert C."/>
        </authorList>
    </citation>
    <scope>NUCLEOTIDE SEQUENCE</scope>
    <source>
        <strain evidence="2">CGMCC 1.12408</strain>
    </source>
</reference>
<gene>
    <name evidence="2" type="ORF">GCM10008025_30600</name>
</gene>
<accession>A0A916WCG2</accession>
<evidence type="ECO:0000259" key="1">
    <source>
        <dbReference type="Pfam" id="PF12697"/>
    </source>
</evidence>
<proteinExistence type="predicted"/>
<dbReference type="InterPro" id="IPR029058">
    <property type="entry name" value="AB_hydrolase_fold"/>
</dbReference>
<dbReference type="EMBL" id="BMEY01000018">
    <property type="protein sequence ID" value="GGA85465.1"/>
    <property type="molecule type" value="Genomic_DNA"/>
</dbReference>
<dbReference type="PANTHER" id="PTHR43798">
    <property type="entry name" value="MONOACYLGLYCEROL LIPASE"/>
    <property type="match status" value="1"/>
</dbReference>
<reference evidence="2" key="2">
    <citation type="submission" date="2020-09" db="EMBL/GenBank/DDBJ databases">
        <authorList>
            <person name="Sun Q."/>
            <person name="Zhou Y."/>
        </authorList>
    </citation>
    <scope>NUCLEOTIDE SEQUENCE</scope>
    <source>
        <strain evidence="2">CGMCC 1.12408</strain>
    </source>
</reference>
<name>A0A916WCG2_9BACI</name>
<dbReference type="Proteomes" id="UP000613512">
    <property type="component" value="Unassembled WGS sequence"/>
</dbReference>
<dbReference type="InterPro" id="IPR000073">
    <property type="entry name" value="AB_hydrolase_1"/>
</dbReference>
<feature type="domain" description="AB hydrolase-1" evidence="1">
    <location>
        <begin position="14"/>
        <end position="234"/>
    </location>
</feature>
<dbReference type="GO" id="GO:0016787">
    <property type="term" value="F:hydrolase activity"/>
    <property type="evidence" value="ECO:0007669"/>
    <property type="project" value="UniProtKB-KW"/>
</dbReference>
<sequence length="258" mass="29197">MEYKEYSKDKDALMVFLHGGGVSGWMWDKQVSHFASKYHILVPDLPGHGNSSGENFSIQDSAERVIQLIQDKGKEKPVIVIGFSLGAQILLHMLSIKKDLIDFAIINSALTIPIKFGAKLLLPILKVTYPLVKLRSFAKLQSKVLYIDNNQFELYFKESSQTDLNTFMQVMNENMSFQIPERYSESMANILITVGEQEKPMMKESAEKLVQLHHQAEGIIIPKIGHGISLANPNYFNDLVEGWITNSSLPEDIKKIQK</sequence>
<dbReference type="InterPro" id="IPR050266">
    <property type="entry name" value="AB_hydrolase_sf"/>
</dbReference>
<dbReference type="RefSeq" id="WP_229740769.1">
    <property type="nucleotide sequence ID" value="NZ_BMEY01000018.1"/>
</dbReference>
<dbReference type="AlphaFoldDB" id="A0A916WCG2"/>
<dbReference type="Gene3D" id="3.40.50.1820">
    <property type="entry name" value="alpha/beta hydrolase"/>
    <property type="match status" value="1"/>
</dbReference>
<dbReference type="SUPFAM" id="SSF53474">
    <property type="entry name" value="alpha/beta-Hydrolases"/>
    <property type="match status" value="1"/>
</dbReference>
<dbReference type="Pfam" id="PF12697">
    <property type="entry name" value="Abhydrolase_6"/>
    <property type="match status" value="1"/>
</dbReference>
<evidence type="ECO:0000313" key="2">
    <source>
        <dbReference type="EMBL" id="GGA85465.1"/>
    </source>
</evidence>
<comment type="caution">
    <text evidence="2">The sequence shown here is derived from an EMBL/GenBank/DDBJ whole genome shotgun (WGS) entry which is preliminary data.</text>
</comment>
<keyword evidence="2" id="KW-0378">Hydrolase</keyword>